<name>A0A7S6WQR5_9SPIR</name>
<evidence type="ECO:0000259" key="1">
    <source>
        <dbReference type="Pfam" id="PF07075"/>
    </source>
</evidence>
<dbReference type="RefSeq" id="WP_194076962.1">
    <property type="nucleotide sequence ID" value="NZ_CP061839.1"/>
</dbReference>
<dbReference type="Gene3D" id="3.90.1150.140">
    <property type="match status" value="1"/>
</dbReference>
<gene>
    <name evidence="3" type="ORF">IFE08_03580</name>
</gene>
<dbReference type="InterPro" id="IPR008302">
    <property type="entry name" value="NamZ"/>
</dbReference>
<dbReference type="Gene3D" id="3.40.50.12170">
    <property type="entry name" value="Uncharacterised protein PF07075, DUF1343"/>
    <property type="match status" value="1"/>
</dbReference>
<dbReference type="Pfam" id="PF07075">
    <property type="entry name" value="NamZ_N"/>
    <property type="match status" value="1"/>
</dbReference>
<evidence type="ECO:0000313" key="4">
    <source>
        <dbReference type="Proteomes" id="UP000593915"/>
    </source>
</evidence>
<dbReference type="PANTHER" id="PTHR42915">
    <property type="entry name" value="HYPOTHETICAL 460 KDA PROTEIN IN FEUA-SIGW INTERGENIC REGION [PRECURSOR]"/>
    <property type="match status" value="1"/>
</dbReference>
<dbReference type="InterPro" id="IPR048503">
    <property type="entry name" value="NamZ_C"/>
</dbReference>
<dbReference type="AlphaFoldDB" id="A0A7S6WQR5"/>
<proteinExistence type="predicted"/>
<dbReference type="GO" id="GO:0033922">
    <property type="term" value="F:peptidoglycan beta-N-acetylmuramidase activity"/>
    <property type="evidence" value="ECO:0007669"/>
    <property type="project" value="InterPro"/>
</dbReference>
<evidence type="ECO:0000259" key="2">
    <source>
        <dbReference type="Pfam" id="PF20732"/>
    </source>
</evidence>
<dbReference type="PANTHER" id="PTHR42915:SF1">
    <property type="entry name" value="PEPTIDOGLYCAN BETA-N-ACETYLMURAMIDASE NAMZ"/>
    <property type="match status" value="1"/>
</dbReference>
<dbReference type="PIRSF" id="PIRSF016719">
    <property type="entry name" value="UCP016719"/>
    <property type="match status" value="1"/>
</dbReference>
<dbReference type="Pfam" id="PF20732">
    <property type="entry name" value="NamZ_C"/>
    <property type="match status" value="1"/>
</dbReference>
<dbReference type="Proteomes" id="UP000593915">
    <property type="component" value="Chromosome"/>
</dbReference>
<feature type="domain" description="Peptidoglycan beta-N-acetylmuramidase NamZ C-terminal" evidence="2">
    <location>
        <begin position="247"/>
        <end position="404"/>
    </location>
</feature>
<evidence type="ECO:0000313" key="3">
    <source>
        <dbReference type="EMBL" id="QOW61482.1"/>
    </source>
</evidence>
<accession>A0A7S6WQR5</accession>
<feature type="domain" description="Peptidoglycan beta-N-acetylmuramidase NamZ N-terminal" evidence="1">
    <location>
        <begin position="44"/>
        <end position="243"/>
    </location>
</feature>
<dbReference type="EMBL" id="CP061839">
    <property type="protein sequence ID" value="QOW61482.1"/>
    <property type="molecule type" value="Genomic_DNA"/>
</dbReference>
<dbReference type="InterPro" id="IPR048502">
    <property type="entry name" value="NamZ_N"/>
</dbReference>
<sequence length="404" mass="46383">MKKSAVIFYLLILPIFLFTRESGRIVLGIDRIKEFEHLFKNKRVGLITNQTGINGEGKTSIDILYKTVNLTALFSPEHGIRGNEREGAIIENRIDLKTGLTVYSLYGKTKRPSEEMLKNIDILCFDIQDIGARFYTYIWTMAYAMEECAKHKKTFVVFDRPNPINGVNVEGNILNEEYKSFVGYFPIIQRHGMTVGELALMFNKEFKINCNLQIIPLKNWNRENCFEELNLMWVPTSPNIPTAETALIYSGLCIFEGVNISVGRGTAMPFKYIGAPFIDAENLAEELNALNLKGVFFLPAYFTPALSLYKNEFCKGIQIIVTDKKEFLPVKTSILIMEKIKKMYPENFSVNDSKRKLCGLNLLTGTNLLTSILSHDKTKLEEYFKVIRKDEIQFSKLRKKYLLY</sequence>
<protein>
    <submittedName>
        <fullName evidence="3">DUF1343 domain-containing protein</fullName>
    </submittedName>
</protein>
<reference evidence="3 4" key="1">
    <citation type="submission" date="2020-09" db="EMBL/GenBank/DDBJ databases">
        <title>Characterization of Treponema spp. from bovine digital dermatitis in Korea.</title>
        <authorList>
            <person name="Espiritu H.M."/>
            <person name="Cho Y.I."/>
            <person name="Mamuad L."/>
        </authorList>
    </citation>
    <scope>NUCLEOTIDE SEQUENCE [LARGE SCALE GENOMIC DNA]</scope>
    <source>
        <strain evidence="3 4">KS1</strain>
    </source>
</reference>
<organism evidence="3 4">
    <name type="scientific">Treponema pedis</name>
    <dbReference type="NCBI Taxonomy" id="409322"/>
    <lineage>
        <taxon>Bacteria</taxon>
        <taxon>Pseudomonadati</taxon>
        <taxon>Spirochaetota</taxon>
        <taxon>Spirochaetia</taxon>
        <taxon>Spirochaetales</taxon>
        <taxon>Treponemataceae</taxon>
        <taxon>Treponema</taxon>
    </lineage>
</organism>